<evidence type="ECO:0000313" key="3">
    <source>
        <dbReference type="Proteomes" id="UP001157353"/>
    </source>
</evidence>
<evidence type="ECO:0000256" key="1">
    <source>
        <dbReference type="SAM" id="SignalP"/>
    </source>
</evidence>
<reference evidence="3" key="1">
    <citation type="journal article" date="2019" name="Int. J. Syst. Evol. Microbiol.">
        <title>The Global Catalogue of Microorganisms (GCM) 10K type strain sequencing project: providing services to taxonomists for standard genome sequencing and annotation.</title>
        <authorList>
            <consortium name="The Broad Institute Genomics Platform"/>
            <consortium name="The Broad Institute Genome Sequencing Center for Infectious Disease"/>
            <person name="Wu L."/>
            <person name="Ma J."/>
        </authorList>
    </citation>
    <scope>NUCLEOTIDE SEQUENCE [LARGE SCALE GENOMIC DNA]</scope>
    <source>
        <strain evidence="3">NBRC 103166</strain>
    </source>
</reference>
<dbReference type="Proteomes" id="UP001157353">
    <property type="component" value="Unassembled WGS sequence"/>
</dbReference>
<gene>
    <name evidence="2" type="ORF">GCM10007916_28690</name>
</gene>
<accession>A0ABQ6E309</accession>
<sequence length="162" mass="18162">MNIFSKTIVIYLSFFSLSTFAAEKTVNLSVYIAKKTDSSEISIEVDNKYHLAFYNKDKDYPTFDDVNMTFTVTAPLSSPDMYSIVLNDMSNNCNGVQIDNVVSELDGNDFPEGDIQNFTFDVASPVERSKHHQFTLSFPHIPQTDKVLNCTGHVAVKVEATI</sequence>
<proteinExistence type="predicted"/>
<comment type="caution">
    <text evidence="2">The sequence shown here is derived from an EMBL/GenBank/DDBJ whole genome shotgun (WGS) entry which is preliminary data.</text>
</comment>
<evidence type="ECO:0000313" key="2">
    <source>
        <dbReference type="EMBL" id="GLS91799.1"/>
    </source>
</evidence>
<feature type="signal peptide" evidence="1">
    <location>
        <begin position="1"/>
        <end position="21"/>
    </location>
</feature>
<dbReference type="RefSeq" id="WP_284204906.1">
    <property type="nucleotide sequence ID" value="NZ_BSPQ01000015.1"/>
</dbReference>
<keyword evidence="3" id="KW-1185">Reference proteome</keyword>
<organism evidence="2 3">
    <name type="scientific">Psychromonas marina</name>
    <dbReference type="NCBI Taxonomy" id="88364"/>
    <lineage>
        <taxon>Bacteria</taxon>
        <taxon>Pseudomonadati</taxon>
        <taxon>Pseudomonadota</taxon>
        <taxon>Gammaproteobacteria</taxon>
        <taxon>Alteromonadales</taxon>
        <taxon>Psychromonadaceae</taxon>
        <taxon>Psychromonas</taxon>
    </lineage>
</organism>
<name>A0ABQ6E309_9GAMM</name>
<dbReference type="EMBL" id="BSPQ01000015">
    <property type="protein sequence ID" value="GLS91799.1"/>
    <property type="molecule type" value="Genomic_DNA"/>
</dbReference>
<protein>
    <submittedName>
        <fullName evidence="2">Uncharacterized protein</fullName>
    </submittedName>
</protein>
<feature type="chain" id="PRO_5045596389" evidence="1">
    <location>
        <begin position="22"/>
        <end position="162"/>
    </location>
</feature>
<keyword evidence="1" id="KW-0732">Signal</keyword>